<organism evidence="5 6">
    <name type="scientific">Acinetobacter johnsonii</name>
    <dbReference type="NCBI Taxonomy" id="40214"/>
    <lineage>
        <taxon>Bacteria</taxon>
        <taxon>Pseudomonadati</taxon>
        <taxon>Pseudomonadota</taxon>
        <taxon>Gammaproteobacteria</taxon>
        <taxon>Moraxellales</taxon>
        <taxon>Moraxellaceae</taxon>
        <taxon>Acinetobacter</taxon>
    </lineage>
</organism>
<accession>A0AAJ6LAV9</accession>
<keyword evidence="2" id="KW-0812">Transmembrane</keyword>
<evidence type="ECO:0008006" key="7">
    <source>
        <dbReference type="Google" id="ProtNLM"/>
    </source>
</evidence>
<dbReference type="AlphaFoldDB" id="A0AAJ6LAV9"/>
<evidence type="ECO:0000259" key="4">
    <source>
        <dbReference type="Pfam" id="PF26337"/>
    </source>
</evidence>
<feature type="domain" description="Glucosyltransferase 3-like C-terminal" evidence="4">
    <location>
        <begin position="178"/>
        <end position="338"/>
    </location>
</feature>
<feature type="domain" description="Glucosyltransferase 3-like N-terminal" evidence="3">
    <location>
        <begin position="14"/>
        <end position="148"/>
    </location>
</feature>
<protein>
    <recommendedName>
        <fullName evidence="7">Beta-1,6-galactofuranosyltransferase WbbI</fullName>
    </recommendedName>
</protein>
<dbReference type="Pfam" id="PF26337">
    <property type="entry name" value="Gtf3_C"/>
    <property type="match status" value="1"/>
</dbReference>
<feature type="transmembrane region" description="Helical" evidence="2">
    <location>
        <begin position="45"/>
        <end position="63"/>
    </location>
</feature>
<dbReference type="InterPro" id="IPR058592">
    <property type="entry name" value="Gtf3_C"/>
</dbReference>
<dbReference type="InterPro" id="IPR058591">
    <property type="entry name" value="Gtf3_N"/>
</dbReference>
<reference evidence="5 6" key="1">
    <citation type="submission" date="2023-04" db="EMBL/GenBank/DDBJ databases">
        <title>Acinetobacter johnsonii isolate AYTCM encoding NDM-1, OXA-58 and PER-1.</title>
        <authorList>
            <person name="Tian C."/>
            <person name="Wang S."/>
            <person name="Fan X."/>
            <person name="Xia D."/>
        </authorList>
    </citation>
    <scope>NUCLEOTIDE SEQUENCE [LARGE SCALE GENOMIC DNA]</scope>
    <source>
        <strain evidence="5 6">AYTCM</strain>
    </source>
</reference>
<dbReference type="SUPFAM" id="SSF53756">
    <property type="entry name" value="UDP-Glycosyltransferase/glycogen phosphorylase"/>
    <property type="match status" value="1"/>
</dbReference>
<dbReference type="EMBL" id="CP121776">
    <property type="protein sequence ID" value="WMG19357.1"/>
    <property type="molecule type" value="Genomic_DNA"/>
</dbReference>
<evidence type="ECO:0000313" key="6">
    <source>
        <dbReference type="Proteomes" id="UP001244586"/>
    </source>
</evidence>
<evidence type="ECO:0000259" key="3">
    <source>
        <dbReference type="Pfam" id="PF26334"/>
    </source>
</evidence>
<name>A0AAJ6LAV9_ACIJO</name>
<dbReference type="Pfam" id="PF26334">
    <property type="entry name" value="Gtf3_N"/>
    <property type="match status" value="1"/>
</dbReference>
<dbReference type="Proteomes" id="UP001244586">
    <property type="component" value="Chromosome"/>
</dbReference>
<keyword evidence="6" id="KW-1185">Reference proteome</keyword>
<dbReference type="Gene3D" id="3.40.50.2000">
    <property type="entry name" value="Glycogen Phosphorylase B"/>
    <property type="match status" value="2"/>
</dbReference>
<keyword evidence="2" id="KW-0472">Membrane</keyword>
<dbReference type="RefSeq" id="WP_308469615.1">
    <property type="nucleotide sequence ID" value="NZ_CP121776.1"/>
</dbReference>
<keyword evidence="2" id="KW-1133">Transmembrane helix</keyword>
<sequence length="343" mass="39520">MNYYSWDNHSTLREKTGGGKARLDVSYFLKEEGYKSLKYYNSKNIFLKFLLVIVNFILFPFLIKKESILFVQYPHNIGQRNILKFYKKIKRVKTIFLIHDLESIRLKNDASIEAEDLKYADYIISLNDAMKDYIENKLGIKNKKISCLELWDYYVGNKPSKVVKIDLSEKAKNYKCNILIAGNLDKNKAGYLKKLSEVSDVRFFLMGDNFDNNIELKDNVNYIGSFDADTRIKYFGGVLFGLVWDGESIETCSGNYGEYLHINLPHKTSFYLSNQIPIVVWNRAYISNFIKDNNCGFGVDNLFELMLIEGGENKSLKESAAKQSGLIGSGYYLYSAIDKLALI</sequence>
<proteinExistence type="predicted"/>
<keyword evidence="1" id="KW-0808">Transferase</keyword>
<evidence type="ECO:0000256" key="1">
    <source>
        <dbReference type="ARBA" id="ARBA00022679"/>
    </source>
</evidence>
<gene>
    <name evidence="5" type="ORF">QBJ73_07360</name>
</gene>
<evidence type="ECO:0000313" key="5">
    <source>
        <dbReference type="EMBL" id="WMG19357.1"/>
    </source>
</evidence>
<dbReference type="PIRSF" id="PIRSF007023">
    <property type="entry name" value="UDP-Galf_transf"/>
    <property type="match status" value="1"/>
</dbReference>
<evidence type="ECO:0000256" key="2">
    <source>
        <dbReference type="SAM" id="Phobius"/>
    </source>
</evidence>